<name>A0ACB8BYF3_9AGAM</name>
<reference evidence="1" key="1">
    <citation type="journal article" date="2021" name="New Phytol.">
        <title>Evolutionary innovations through gain and loss of genes in the ectomycorrhizal Boletales.</title>
        <authorList>
            <person name="Wu G."/>
            <person name="Miyauchi S."/>
            <person name="Morin E."/>
            <person name="Kuo A."/>
            <person name="Drula E."/>
            <person name="Varga T."/>
            <person name="Kohler A."/>
            <person name="Feng B."/>
            <person name="Cao Y."/>
            <person name="Lipzen A."/>
            <person name="Daum C."/>
            <person name="Hundley H."/>
            <person name="Pangilinan J."/>
            <person name="Johnson J."/>
            <person name="Barry K."/>
            <person name="LaButti K."/>
            <person name="Ng V."/>
            <person name="Ahrendt S."/>
            <person name="Min B."/>
            <person name="Choi I.G."/>
            <person name="Park H."/>
            <person name="Plett J.M."/>
            <person name="Magnuson J."/>
            <person name="Spatafora J.W."/>
            <person name="Nagy L.G."/>
            <person name="Henrissat B."/>
            <person name="Grigoriev I.V."/>
            <person name="Yang Z.L."/>
            <person name="Xu J."/>
            <person name="Martin F.M."/>
        </authorList>
    </citation>
    <scope>NUCLEOTIDE SEQUENCE</scope>
    <source>
        <strain evidence="1">KUC20120723A-06</strain>
    </source>
</reference>
<keyword evidence="2" id="KW-1185">Reference proteome</keyword>
<sequence length="355" mass="40713">MNRRQTVFSLYRSYVREIKRLPHKYLRLFFRIQVADDFRALLQTKNDSLQGKKLKRVSKGLRRLRAANAGDHLAFNHVLDLAYGRIGRLRWELMEPLLSDPNAPLPPPIIPGKEASRPPVYSPELTALLTSGVSRKTKPLGKRDLSFPPTLPERADPTSKDAALLGPLSKRREVNIRWRYFTKEWKKVLPPLEVSVADHTSSEGDEAVHKHVAKAGIRPIGFQNTIVLEELLELAGHPWKRQQSTRRRKHDPDIVASPPVSPFDGHLPTRWLRRRYQELLGRLPILTFYQQPPKVTEGRGRYDVSWASSALIPSRSHSTRLPYVGDGDMEWIRLAEGKGRERSEKQSDNTEEHGH</sequence>
<dbReference type="Proteomes" id="UP000790709">
    <property type="component" value="Unassembled WGS sequence"/>
</dbReference>
<organism evidence="1 2">
    <name type="scientific">Leucogyrophana mollusca</name>
    <dbReference type="NCBI Taxonomy" id="85980"/>
    <lineage>
        <taxon>Eukaryota</taxon>
        <taxon>Fungi</taxon>
        <taxon>Dikarya</taxon>
        <taxon>Basidiomycota</taxon>
        <taxon>Agaricomycotina</taxon>
        <taxon>Agaricomycetes</taxon>
        <taxon>Agaricomycetidae</taxon>
        <taxon>Boletales</taxon>
        <taxon>Boletales incertae sedis</taxon>
        <taxon>Leucogyrophana</taxon>
    </lineage>
</organism>
<protein>
    <submittedName>
        <fullName evidence="1">Uncharacterized protein</fullName>
    </submittedName>
</protein>
<evidence type="ECO:0000313" key="1">
    <source>
        <dbReference type="EMBL" id="KAH7930547.1"/>
    </source>
</evidence>
<comment type="caution">
    <text evidence="1">The sequence shown here is derived from an EMBL/GenBank/DDBJ whole genome shotgun (WGS) entry which is preliminary data.</text>
</comment>
<gene>
    <name evidence="1" type="ORF">BV22DRAFT_1054706</name>
</gene>
<accession>A0ACB8BYF3</accession>
<proteinExistence type="predicted"/>
<dbReference type="EMBL" id="MU266331">
    <property type="protein sequence ID" value="KAH7930547.1"/>
    <property type="molecule type" value="Genomic_DNA"/>
</dbReference>
<evidence type="ECO:0000313" key="2">
    <source>
        <dbReference type="Proteomes" id="UP000790709"/>
    </source>
</evidence>